<sequence length="267" mass="30647">MDVSFRDIVGKKHTIKISPDKPIKDTKDELFTKFKADPKKKDIKFTYNKNQIDEDATFESIGYKEGEFITFQLIKRTEAKPISKTVAPPEKEDNNKKPEQQVQANKSLPQQPKPEKPPESQKSQIYDETIVPITKSPYPRVDSSQPYPIPDQTQENIDRQNCINIRRILVNNGINLIIDALQNINPELSERVKANPEPFCLLLGLAKPSNSGESNFNSEEIMSEYTREEKNSIERLKKIEPNQQKVLQVFEALGRNENNAKLILQNL</sequence>
<protein>
    <recommendedName>
        <fullName evidence="4">Ubiquitin-like domain-containing protein</fullName>
    </recommendedName>
</protein>
<reference evidence="2 3" key="1">
    <citation type="submission" date="2024-04" db="EMBL/GenBank/DDBJ databases">
        <title>Tritrichomonas musculus Genome.</title>
        <authorList>
            <person name="Alves-Ferreira E."/>
            <person name="Grigg M."/>
            <person name="Lorenzi H."/>
            <person name="Galac M."/>
        </authorList>
    </citation>
    <scope>NUCLEOTIDE SEQUENCE [LARGE SCALE GENOMIC DNA]</scope>
    <source>
        <strain evidence="2 3">EAF2021</strain>
    </source>
</reference>
<evidence type="ECO:0000313" key="3">
    <source>
        <dbReference type="Proteomes" id="UP001470230"/>
    </source>
</evidence>
<feature type="region of interest" description="Disordered" evidence="1">
    <location>
        <begin position="82"/>
        <end position="127"/>
    </location>
</feature>
<keyword evidence="3" id="KW-1185">Reference proteome</keyword>
<evidence type="ECO:0000256" key="1">
    <source>
        <dbReference type="SAM" id="MobiDB-lite"/>
    </source>
</evidence>
<dbReference type="SUPFAM" id="SSF54236">
    <property type="entry name" value="Ubiquitin-like"/>
    <property type="match status" value="1"/>
</dbReference>
<accession>A0ABR2L2H1</accession>
<comment type="caution">
    <text evidence="2">The sequence shown here is derived from an EMBL/GenBank/DDBJ whole genome shotgun (WGS) entry which is preliminary data.</text>
</comment>
<evidence type="ECO:0008006" key="4">
    <source>
        <dbReference type="Google" id="ProtNLM"/>
    </source>
</evidence>
<dbReference type="Proteomes" id="UP001470230">
    <property type="component" value="Unassembled WGS sequence"/>
</dbReference>
<feature type="compositionally biased region" description="Basic and acidic residues" evidence="1">
    <location>
        <begin position="89"/>
        <end position="99"/>
    </location>
</feature>
<dbReference type="Gene3D" id="1.10.8.10">
    <property type="entry name" value="DNA helicase RuvA subunit, C-terminal domain"/>
    <property type="match status" value="1"/>
</dbReference>
<dbReference type="InterPro" id="IPR029071">
    <property type="entry name" value="Ubiquitin-like_domsf"/>
</dbReference>
<organism evidence="2 3">
    <name type="scientific">Tritrichomonas musculus</name>
    <dbReference type="NCBI Taxonomy" id="1915356"/>
    <lineage>
        <taxon>Eukaryota</taxon>
        <taxon>Metamonada</taxon>
        <taxon>Parabasalia</taxon>
        <taxon>Tritrichomonadida</taxon>
        <taxon>Tritrichomonadidae</taxon>
        <taxon>Tritrichomonas</taxon>
    </lineage>
</organism>
<gene>
    <name evidence="2" type="ORF">M9Y10_015508</name>
</gene>
<dbReference type="EMBL" id="JAPFFF010000002">
    <property type="protein sequence ID" value="KAK8897551.1"/>
    <property type="molecule type" value="Genomic_DNA"/>
</dbReference>
<dbReference type="Gene3D" id="3.10.20.90">
    <property type="entry name" value="Phosphatidylinositol 3-kinase Catalytic Subunit, Chain A, domain 1"/>
    <property type="match status" value="1"/>
</dbReference>
<proteinExistence type="predicted"/>
<evidence type="ECO:0000313" key="2">
    <source>
        <dbReference type="EMBL" id="KAK8897551.1"/>
    </source>
</evidence>
<name>A0ABR2L2H1_9EUKA</name>